<dbReference type="Pfam" id="PF13306">
    <property type="entry name" value="LRR_5"/>
    <property type="match status" value="2"/>
</dbReference>
<dbReference type="SUPFAM" id="SSF52058">
    <property type="entry name" value="L domain-like"/>
    <property type="match status" value="1"/>
</dbReference>
<feature type="compositionally biased region" description="Basic and acidic residues" evidence="2">
    <location>
        <begin position="662"/>
        <end position="686"/>
    </location>
</feature>
<dbReference type="PANTHER" id="PTHR45661">
    <property type="entry name" value="SURFACE ANTIGEN"/>
    <property type="match status" value="1"/>
</dbReference>
<sequence length="1272" mass="144735">MRSIKDIISKRQNNFRADINTFRIVKEIQAGTNSSVYSVENIQTEQYFAGKVIKCNEDDEKIKRIIKYDIINMIRCQHPTLIKYYSYSLIDFTGGKNLTLIMELATNGSLANALAQAQNGVSNRYYKNARQIILVGIVRGMMYLHEHHILHRNLNPGNVLLDEYYRPHITNYGLSKIAENNKSTAQDFSYGTTIYKAPEVLSSNFYNSKSDVYSFGIMMFEILTETTPYPLFQKGRMAALQFTRKVVSENYRPKFTVPIKKSFRNLIERCLSKNPNDRPSFEDIFKMLAYNIEESYLNASGEKEAEEGNDHNYYMDNLDIDHLYNYIDDITKIGDNSENETLKSTIEELKKDNKQLKEDNDQMKQQLNLIKKQNLQLAKKYEDNFAPLKRDFEQLKKDNEQMKKLIAQLKRPEIPPLMLNRKEEQYIPDEQSNFDSYLTTEPETELEKSNSISDDFESSSSSSSRDRNKSISPSSSIISINSSEIDDESEVSPQKRKNDKEDREVGLSKKKNDLSIRLPTKKNNEQTKPNSPSTKSEDQSKPNSPKKRNEFQFRLPLRKFENRSSPKGKNEEEQKTNSPKKIDTKQNEEEPKLNSPRRRAEKPIAAEEEQELPLSKKKNERLYHIPIKNTEKSELNDRRSFSPARRIDKPNEIPGRTNSKGEINDRRSSLPIRKTDKSNETPEKKLPPQIRKTNNLEGSGEKQSLLDQARKNDKPNENNNRRSFSPSRRSDKINEDTEKPIVPTIPKNDNPLESTNRRSHSPARLAEQSSEYFDRRRSFSARRVENPDRKYMIPIRKAAKSSSSDDDAYSQKNKADQLSIHLPARKDDRNRLNDDDDDILPSPRFKPPAFNETNMSLDRFNQLPLKFQKSFISELIKKAPNKFDQGLELIKELLRYLLQFNPSINSIHYFSLSTNKTKENYTNANEWCQDINEIHLLSAATEILYLNNSLDSSSFIDLIRQFSSVSIELKYPSENFKGTYDITSDIKRLQVTKLKLAVSISGLSSTDEMFKKCKVINSVKLDSSVNAIGKNSFRSCSSLVYVSISSTVNSIGNDAFRKCAALTQMTLPPSVISIGDGAFSKCTTLKSITIPSSVKSIGEWAFNECSSLKTLTIPDSVVSIGEWAFSACSSLKQFVIPPSVKSIPVSTFADCTALVKVTIPNSVTSIGNWAFCKCSALSEVQIPSSVTSVGEGAFSKCFALFEIEIPNKVTSIRSSTFAECSSLERVTVPSSVTTIEDNAFSGCFSLGKISLPRSVTSIGYWSFPSNTIISND</sequence>
<feature type="compositionally biased region" description="Basic and acidic residues" evidence="2">
    <location>
        <begin position="496"/>
        <end position="514"/>
    </location>
</feature>
<evidence type="ECO:0000256" key="1">
    <source>
        <dbReference type="SAM" id="Coils"/>
    </source>
</evidence>
<evidence type="ECO:0000256" key="2">
    <source>
        <dbReference type="SAM" id="MobiDB-lite"/>
    </source>
</evidence>
<name>A0ABR2H500_9EUKA</name>
<dbReference type="InterPro" id="IPR000719">
    <property type="entry name" value="Prot_kinase_dom"/>
</dbReference>
<feature type="compositionally biased region" description="Low complexity" evidence="2">
    <location>
        <begin position="470"/>
        <end position="483"/>
    </location>
</feature>
<dbReference type="Proteomes" id="UP001470230">
    <property type="component" value="Unassembled WGS sequence"/>
</dbReference>
<proteinExistence type="predicted"/>
<dbReference type="Gene3D" id="3.30.200.20">
    <property type="entry name" value="Phosphorylase Kinase, domain 1"/>
    <property type="match status" value="1"/>
</dbReference>
<organism evidence="4 5">
    <name type="scientific">Tritrichomonas musculus</name>
    <dbReference type="NCBI Taxonomy" id="1915356"/>
    <lineage>
        <taxon>Eukaryota</taxon>
        <taxon>Metamonada</taxon>
        <taxon>Parabasalia</taxon>
        <taxon>Tritrichomonadida</taxon>
        <taxon>Tritrichomonadidae</taxon>
        <taxon>Tritrichomonas</taxon>
    </lineage>
</organism>
<dbReference type="Gene3D" id="1.10.510.10">
    <property type="entry name" value="Transferase(Phosphotransferase) domain 1"/>
    <property type="match status" value="1"/>
</dbReference>
<feature type="compositionally biased region" description="Polar residues" evidence="2">
    <location>
        <begin position="691"/>
        <end position="706"/>
    </location>
</feature>
<dbReference type="InterPro" id="IPR026906">
    <property type="entry name" value="LRR_5"/>
</dbReference>
<accession>A0ABR2H500</accession>
<keyword evidence="1" id="KW-0175">Coiled coil</keyword>
<dbReference type="InterPro" id="IPR011009">
    <property type="entry name" value="Kinase-like_dom_sf"/>
</dbReference>
<feature type="compositionally biased region" description="Basic and acidic residues" evidence="2">
    <location>
        <begin position="772"/>
        <end position="791"/>
    </location>
</feature>
<dbReference type="Pfam" id="PF00069">
    <property type="entry name" value="Pkinase"/>
    <property type="match status" value="1"/>
</dbReference>
<evidence type="ECO:0000313" key="5">
    <source>
        <dbReference type="Proteomes" id="UP001470230"/>
    </source>
</evidence>
<feature type="coiled-coil region" evidence="1">
    <location>
        <begin position="339"/>
        <end position="380"/>
    </location>
</feature>
<gene>
    <name evidence="4" type="ORF">M9Y10_027426</name>
</gene>
<dbReference type="PANTHER" id="PTHR45661:SF3">
    <property type="entry name" value="IG-LIKE DOMAIN-CONTAINING PROTEIN"/>
    <property type="match status" value="1"/>
</dbReference>
<comment type="caution">
    <text evidence="4">The sequence shown here is derived from an EMBL/GenBank/DDBJ whole genome shotgun (WGS) entry which is preliminary data.</text>
</comment>
<evidence type="ECO:0000313" key="4">
    <source>
        <dbReference type="EMBL" id="KAK8841226.1"/>
    </source>
</evidence>
<feature type="compositionally biased region" description="Low complexity" evidence="2">
    <location>
        <begin position="449"/>
        <end position="463"/>
    </location>
</feature>
<feature type="compositionally biased region" description="Basic and acidic residues" evidence="2">
    <location>
        <begin position="708"/>
        <end position="720"/>
    </location>
</feature>
<dbReference type="InterPro" id="IPR053139">
    <property type="entry name" value="Surface_bspA-like"/>
</dbReference>
<feature type="compositionally biased region" description="Basic and acidic residues" evidence="2">
    <location>
        <begin position="728"/>
        <end position="739"/>
    </location>
</feature>
<dbReference type="SUPFAM" id="SSF56112">
    <property type="entry name" value="Protein kinase-like (PK-like)"/>
    <property type="match status" value="1"/>
</dbReference>
<reference evidence="4 5" key="1">
    <citation type="submission" date="2024-04" db="EMBL/GenBank/DDBJ databases">
        <title>Tritrichomonas musculus Genome.</title>
        <authorList>
            <person name="Alves-Ferreira E."/>
            <person name="Grigg M."/>
            <person name="Lorenzi H."/>
            <person name="Galac M."/>
        </authorList>
    </citation>
    <scope>NUCLEOTIDE SEQUENCE [LARGE SCALE GENOMIC DNA]</scope>
    <source>
        <strain evidence="4 5">EAF2021</strain>
    </source>
</reference>
<feature type="compositionally biased region" description="Basic and acidic residues" evidence="2">
    <location>
        <begin position="824"/>
        <end position="833"/>
    </location>
</feature>
<dbReference type="PROSITE" id="PS50011">
    <property type="entry name" value="PROTEIN_KINASE_DOM"/>
    <property type="match status" value="1"/>
</dbReference>
<feature type="compositionally biased region" description="Basic and acidic residues" evidence="2">
    <location>
        <begin position="629"/>
        <end position="651"/>
    </location>
</feature>
<keyword evidence="5" id="KW-1185">Reference proteome</keyword>
<dbReference type="EMBL" id="JAPFFF010000042">
    <property type="protein sequence ID" value="KAK8841226.1"/>
    <property type="molecule type" value="Genomic_DNA"/>
</dbReference>
<evidence type="ECO:0000259" key="3">
    <source>
        <dbReference type="PROSITE" id="PS50011"/>
    </source>
</evidence>
<feature type="compositionally biased region" description="Basic and acidic residues" evidence="2">
    <location>
        <begin position="558"/>
        <end position="592"/>
    </location>
</feature>
<feature type="region of interest" description="Disordered" evidence="2">
    <location>
        <begin position="439"/>
        <end position="848"/>
    </location>
</feature>
<protein>
    <recommendedName>
        <fullName evidence="3">Protein kinase domain-containing protein</fullName>
    </recommendedName>
</protein>
<dbReference type="Gene3D" id="3.80.10.10">
    <property type="entry name" value="Ribonuclease Inhibitor"/>
    <property type="match status" value="2"/>
</dbReference>
<feature type="domain" description="Protein kinase" evidence="3">
    <location>
        <begin position="22"/>
        <end position="297"/>
    </location>
</feature>
<dbReference type="InterPro" id="IPR032675">
    <property type="entry name" value="LRR_dom_sf"/>
</dbReference>